<sequence length="78" mass="8679">MQDAAQSPSSNDHWWPSPPPLILVISSFISVVVLGRQCFSRHVLRYAAKAAWYWIALESEKNSAVSSSLGTDIIRTFS</sequence>
<name>A0A2H3D2R7_ARMGA</name>
<keyword evidence="1" id="KW-0812">Transmembrane</keyword>
<evidence type="ECO:0000256" key="1">
    <source>
        <dbReference type="SAM" id="Phobius"/>
    </source>
</evidence>
<organism evidence="2 3">
    <name type="scientific">Armillaria gallica</name>
    <name type="common">Bulbous honey fungus</name>
    <name type="synonym">Armillaria bulbosa</name>
    <dbReference type="NCBI Taxonomy" id="47427"/>
    <lineage>
        <taxon>Eukaryota</taxon>
        <taxon>Fungi</taxon>
        <taxon>Dikarya</taxon>
        <taxon>Basidiomycota</taxon>
        <taxon>Agaricomycotina</taxon>
        <taxon>Agaricomycetes</taxon>
        <taxon>Agaricomycetidae</taxon>
        <taxon>Agaricales</taxon>
        <taxon>Marasmiineae</taxon>
        <taxon>Physalacriaceae</taxon>
        <taxon>Armillaria</taxon>
    </lineage>
</organism>
<keyword evidence="1" id="KW-1133">Transmembrane helix</keyword>
<keyword evidence="1" id="KW-0472">Membrane</keyword>
<dbReference type="AlphaFoldDB" id="A0A2H3D2R7"/>
<evidence type="ECO:0000313" key="3">
    <source>
        <dbReference type="Proteomes" id="UP000217790"/>
    </source>
</evidence>
<feature type="transmembrane region" description="Helical" evidence="1">
    <location>
        <begin position="20"/>
        <end position="39"/>
    </location>
</feature>
<dbReference type="InParanoid" id="A0A2H3D2R7"/>
<proteinExistence type="predicted"/>
<gene>
    <name evidence="2" type="ORF">ARMGADRAFT_1015169</name>
</gene>
<protein>
    <submittedName>
        <fullName evidence="2">Uncharacterized protein</fullName>
    </submittedName>
</protein>
<keyword evidence="3" id="KW-1185">Reference proteome</keyword>
<dbReference type="Proteomes" id="UP000217790">
    <property type="component" value="Unassembled WGS sequence"/>
</dbReference>
<dbReference type="EMBL" id="KZ293668">
    <property type="protein sequence ID" value="PBK89555.1"/>
    <property type="molecule type" value="Genomic_DNA"/>
</dbReference>
<reference evidence="3" key="1">
    <citation type="journal article" date="2017" name="Nat. Ecol. Evol.">
        <title>Genome expansion and lineage-specific genetic innovations in the forest pathogenic fungi Armillaria.</title>
        <authorList>
            <person name="Sipos G."/>
            <person name="Prasanna A.N."/>
            <person name="Walter M.C."/>
            <person name="O'Connor E."/>
            <person name="Balint B."/>
            <person name="Krizsan K."/>
            <person name="Kiss B."/>
            <person name="Hess J."/>
            <person name="Varga T."/>
            <person name="Slot J."/>
            <person name="Riley R."/>
            <person name="Boka B."/>
            <person name="Rigling D."/>
            <person name="Barry K."/>
            <person name="Lee J."/>
            <person name="Mihaltcheva S."/>
            <person name="LaButti K."/>
            <person name="Lipzen A."/>
            <person name="Waldron R."/>
            <person name="Moloney N.M."/>
            <person name="Sperisen C."/>
            <person name="Kredics L."/>
            <person name="Vagvoelgyi C."/>
            <person name="Patrignani A."/>
            <person name="Fitzpatrick D."/>
            <person name="Nagy I."/>
            <person name="Doyle S."/>
            <person name="Anderson J.B."/>
            <person name="Grigoriev I.V."/>
            <person name="Gueldener U."/>
            <person name="Muensterkoetter M."/>
            <person name="Nagy L.G."/>
        </authorList>
    </citation>
    <scope>NUCLEOTIDE SEQUENCE [LARGE SCALE GENOMIC DNA]</scope>
    <source>
        <strain evidence="3">Ar21-2</strain>
    </source>
</reference>
<evidence type="ECO:0000313" key="2">
    <source>
        <dbReference type="EMBL" id="PBK89555.1"/>
    </source>
</evidence>
<accession>A0A2H3D2R7</accession>